<dbReference type="GO" id="GO:0016757">
    <property type="term" value="F:glycosyltransferase activity"/>
    <property type="evidence" value="ECO:0007669"/>
    <property type="project" value="InterPro"/>
</dbReference>
<evidence type="ECO:0000313" key="3">
    <source>
        <dbReference type="EMBL" id="TDQ19368.1"/>
    </source>
</evidence>
<dbReference type="InterPro" id="IPR001296">
    <property type="entry name" value="Glyco_trans_1"/>
</dbReference>
<dbReference type="Proteomes" id="UP000294535">
    <property type="component" value="Unassembled WGS sequence"/>
</dbReference>
<evidence type="ECO:0000259" key="2">
    <source>
        <dbReference type="Pfam" id="PF13439"/>
    </source>
</evidence>
<gene>
    <name evidence="3" type="ORF">DFQ04_1189</name>
</gene>
<reference evidence="3 4" key="1">
    <citation type="submission" date="2019-03" db="EMBL/GenBank/DDBJ databases">
        <title>Genomic Encyclopedia of Type Strains, Phase III (KMG-III): the genomes of soil and plant-associated and newly described type strains.</title>
        <authorList>
            <person name="Whitman W."/>
        </authorList>
    </citation>
    <scope>NUCLEOTIDE SEQUENCE [LARGE SCALE GENOMIC DNA]</scope>
    <source>
        <strain evidence="3 4">CECT 8446</strain>
    </source>
</reference>
<name>A0A4R6T821_9BACT</name>
<dbReference type="Gene3D" id="3.40.50.2000">
    <property type="entry name" value="Glycogen Phosphorylase B"/>
    <property type="match status" value="2"/>
</dbReference>
<sequence>MKILLVMDPGILVPPKGYGGHERLVYMFAQEYARLGHEVHLLVTTGSEVEGCTVHSFGKEGFPPKKWDARMAIPTAWRFLWKHRNKFDLIHNFGRLAYLLPILNDPIKKIMTYGREISSRNIQLINKLPNRNLVFTGCSKDLISRVDAGGRWEAVYNAIPFHKYTLKAVVAEDAPLMFLGRIEKIKGAHTAISVAKATGHRLILAGNISPLTEERAYFEQEIKPHIDGKQIEYVGALNDEQKNHYLGQAKSLLFPIEWNEPFGMVMTEAMACGTPVIGFGSGSVPEVVKEGVTGIVVKDAVEMIAAVEKVSSINRQKCRVVAEAQFDVPVVAAHYLNLFKY</sequence>
<dbReference type="PANTHER" id="PTHR45947:SF3">
    <property type="entry name" value="SULFOQUINOVOSYL TRANSFERASE SQD2"/>
    <property type="match status" value="1"/>
</dbReference>
<protein>
    <submittedName>
        <fullName evidence="3">Glycosyltransferase involved in cell wall biosynthesis</fullName>
    </submittedName>
</protein>
<evidence type="ECO:0000313" key="4">
    <source>
        <dbReference type="Proteomes" id="UP000294535"/>
    </source>
</evidence>
<dbReference type="InterPro" id="IPR028098">
    <property type="entry name" value="Glyco_trans_4-like_N"/>
</dbReference>
<keyword evidence="4" id="KW-1185">Reference proteome</keyword>
<feature type="domain" description="Glycosyl transferase family 1" evidence="1">
    <location>
        <begin position="176"/>
        <end position="313"/>
    </location>
</feature>
<keyword evidence="3" id="KW-0808">Transferase</keyword>
<organism evidence="3 4">
    <name type="scientific">Algoriphagus boseongensis</name>
    <dbReference type="NCBI Taxonomy" id="1442587"/>
    <lineage>
        <taxon>Bacteria</taxon>
        <taxon>Pseudomonadati</taxon>
        <taxon>Bacteroidota</taxon>
        <taxon>Cytophagia</taxon>
        <taxon>Cytophagales</taxon>
        <taxon>Cyclobacteriaceae</taxon>
        <taxon>Algoriphagus</taxon>
    </lineage>
</organism>
<dbReference type="AlphaFoldDB" id="A0A4R6T821"/>
<accession>A0A4R6T821</accession>
<dbReference type="RefSeq" id="WP_133553611.1">
    <property type="nucleotide sequence ID" value="NZ_SNYF01000005.1"/>
</dbReference>
<dbReference type="Pfam" id="PF00534">
    <property type="entry name" value="Glycos_transf_1"/>
    <property type="match status" value="1"/>
</dbReference>
<dbReference type="Pfam" id="PF13439">
    <property type="entry name" value="Glyco_transf_4"/>
    <property type="match status" value="1"/>
</dbReference>
<dbReference type="SUPFAM" id="SSF53756">
    <property type="entry name" value="UDP-Glycosyltransferase/glycogen phosphorylase"/>
    <property type="match status" value="1"/>
</dbReference>
<feature type="domain" description="Glycosyltransferase subfamily 4-like N-terminal" evidence="2">
    <location>
        <begin position="18"/>
        <end position="99"/>
    </location>
</feature>
<evidence type="ECO:0000259" key="1">
    <source>
        <dbReference type="Pfam" id="PF00534"/>
    </source>
</evidence>
<proteinExistence type="predicted"/>
<comment type="caution">
    <text evidence="3">The sequence shown here is derived from an EMBL/GenBank/DDBJ whole genome shotgun (WGS) entry which is preliminary data.</text>
</comment>
<dbReference type="PANTHER" id="PTHR45947">
    <property type="entry name" value="SULFOQUINOVOSYL TRANSFERASE SQD2"/>
    <property type="match status" value="1"/>
</dbReference>
<dbReference type="EMBL" id="SNYF01000005">
    <property type="protein sequence ID" value="TDQ19368.1"/>
    <property type="molecule type" value="Genomic_DNA"/>
</dbReference>
<dbReference type="OrthoDB" id="9801573at2"/>
<dbReference type="InterPro" id="IPR050194">
    <property type="entry name" value="Glycosyltransferase_grp1"/>
</dbReference>